<organism evidence="3 4">
    <name type="scientific">Microbacterium immunditiarum</name>
    <dbReference type="NCBI Taxonomy" id="337480"/>
    <lineage>
        <taxon>Bacteria</taxon>
        <taxon>Bacillati</taxon>
        <taxon>Actinomycetota</taxon>
        <taxon>Actinomycetes</taxon>
        <taxon>Micrococcales</taxon>
        <taxon>Microbacteriaceae</taxon>
        <taxon>Microbacterium</taxon>
    </lineage>
</organism>
<dbReference type="InterPro" id="IPR036390">
    <property type="entry name" value="WH_DNA-bd_sf"/>
</dbReference>
<comment type="caution">
    <text evidence="3">The sequence shown here is derived from an EMBL/GenBank/DDBJ whole genome shotgun (WGS) entry which is preliminary data.</text>
</comment>
<dbReference type="Proteomes" id="UP000576969">
    <property type="component" value="Unassembled WGS sequence"/>
</dbReference>
<accession>A0A7Y9KKF2</accession>
<dbReference type="GO" id="GO:0003700">
    <property type="term" value="F:DNA-binding transcription factor activity"/>
    <property type="evidence" value="ECO:0007669"/>
    <property type="project" value="InterPro"/>
</dbReference>
<protein>
    <submittedName>
        <fullName evidence="3">DNA-binding MarR family transcriptional regulator</fullName>
    </submittedName>
</protein>
<evidence type="ECO:0000256" key="1">
    <source>
        <dbReference type="SAM" id="MobiDB-lite"/>
    </source>
</evidence>
<reference evidence="3 4" key="1">
    <citation type="submission" date="2020-07" db="EMBL/GenBank/DDBJ databases">
        <title>Sequencing the genomes of 1000 actinobacteria strains.</title>
        <authorList>
            <person name="Klenk H.-P."/>
        </authorList>
    </citation>
    <scope>NUCLEOTIDE SEQUENCE [LARGE SCALE GENOMIC DNA]</scope>
    <source>
        <strain evidence="3 4">DSM 24662</strain>
    </source>
</reference>
<dbReference type="PRINTS" id="PR00598">
    <property type="entry name" value="HTHMARR"/>
</dbReference>
<dbReference type="SMART" id="SM00347">
    <property type="entry name" value="HTH_MARR"/>
    <property type="match status" value="1"/>
</dbReference>
<keyword evidence="3" id="KW-0238">DNA-binding</keyword>
<evidence type="ECO:0000313" key="3">
    <source>
        <dbReference type="EMBL" id="NYE20691.1"/>
    </source>
</evidence>
<dbReference type="GO" id="GO:0006950">
    <property type="term" value="P:response to stress"/>
    <property type="evidence" value="ECO:0007669"/>
    <property type="project" value="TreeGrafter"/>
</dbReference>
<dbReference type="InterPro" id="IPR036388">
    <property type="entry name" value="WH-like_DNA-bd_sf"/>
</dbReference>
<proteinExistence type="predicted"/>
<dbReference type="InterPro" id="IPR039422">
    <property type="entry name" value="MarR/SlyA-like"/>
</dbReference>
<dbReference type="Pfam" id="PF12802">
    <property type="entry name" value="MarR_2"/>
    <property type="match status" value="1"/>
</dbReference>
<dbReference type="RefSeq" id="WP_179490818.1">
    <property type="nucleotide sequence ID" value="NZ_JACCBV010000001.1"/>
</dbReference>
<evidence type="ECO:0000259" key="2">
    <source>
        <dbReference type="PROSITE" id="PS50995"/>
    </source>
</evidence>
<feature type="compositionally biased region" description="Low complexity" evidence="1">
    <location>
        <begin position="147"/>
        <end position="158"/>
    </location>
</feature>
<feature type="domain" description="HTH marR-type" evidence="2">
    <location>
        <begin position="12"/>
        <end position="145"/>
    </location>
</feature>
<dbReference type="GO" id="GO:0003677">
    <property type="term" value="F:DNA binding"/>
    <property type="evidence" value="ECO:0007669"/>
    <property type="project" value="UniProtKB-KW"/>
</dbReference>
<dbReference type="PANTHER" id="PTHR33164">
    <property type="entry name" value="TRANSCRIPTIONAL REGULATOR, MARR FAMILY"/>
    <property type="match status" value="1"/>
</dbReference>
<dbReference type="PROSITE" id="PS50995">
    <property type="entry name" value="HTH_MARR_2"/>
    <property type="match status" value="1"/>
</dbReference>
<feature type="region of interest" description="Disordered" evidence="1">
    <location>
        <begin position="147"/>
        <end position="166"/>
    </location>
</feature>
<evidence type="ECO:0000313" key="4">
    <source>
        <dbReference type="Proteomes" id="UP000576969"/>
    </source>
</evidence>
<keyword evidence="4" id="KW-1185">Reference proteome</keyword>
<dbReference type="Gene3D" id="1.10.10.10">
    <property type="entry name" value="Winged helix-like DNA-binding domain superfamily/Winged helix DNA-binding domain"/>
    <property type="match status" value="1"/>
</dbReference>
<dbReference type="SUPFAM" id="SSF46785">
    <property type="entry name" value="Winged helix' DNA-binding domain"/>
    <property type="match status" value="1"/>
</dbReference>
<name>A0A7Y9KKF2_9MICO</name>
<gene>
    <name evidence="3" type="ORF">BJ991_002719</name>
</gene>
<dbReference type="AlphaFoldDB" id="A0A7Y9KKF2"/>
<dbReference type="PANTHER" id="PTHR33164:SF43">
    <property type="entry name" value="HTH-TYPE TRANSCRIPTIONAL REPRESSOR YETL"/>
    <property type="match status" value="1"/>
</dbReference>
<dbReference type="EMBL" id="JACCBV010000001">
    <property type="protein sequence ID" value="NYE20691.1"/>
    <property type="molecule type" value="Genomic_DNA"/>
</dbReference>
<sequence length="166" mass="17887">MAVTDPPHPPLTQDFGWALGVLLRAYRDRVAPILSDFPQTTRGYETLAEVVVNGQRPSQLALAQRLGIDRTVMTYLVDDLEDAGLLARRPNPEDRRQRRIVATKQGEEVIGELCTLVAGAERDALAALDPDERAEFHRLLLKAAAGAAADDSPAGSPAQAEPPATA</sequence>
<dbReference type="InterPro" id="IPR000835">
    <property type="entry name" value="HTH_MarR-typ"/>
</dbReference>